<evidence type="ECO:0000256" key="1">
    <source>
        <dbReference type="SAM" id="SignalP"/>
    </source>
</evidence>
<dbReference type="Proteomes" id="UP001321804">
    <property type="component" value="Chromosome"/>
</dbReference>
<evidence type="ECO:0000259" key="3">
    <source>
        <dbReference type="Pfam" id="PF16403"/>
    </source>
</evidence>
<dbReference type="Pfam" id="PF03217">
    <property type="entry name" value="SlpA"/>
    <property type="match status" value="1"/>
</dbReference>
<organism evidence="4 5">
    <name type="scientific">Xylocopilactobacillus apis</name>
    <dbReference type="NCBI Taxonomy" id="2932183"/>
    <lineage>
        <taxon>Bacteria</taxon>
        <taxon>Bacillati</taxon>
        <taxon>Bacillota</taxon>
        <taxon>Bacilli</taxon>
        <taxon>Lactobacillales</taxon>
        <taxon>Lactobacillaceae</taxon>
        <taxon>Xylocopilactobacillus</taxon>
    </lineage>
</organism>
<evidence type="ECO:0000313" key="5">
    <source>
        <dbReference type="Proteomes" id="UP001321804"/>
    </source>
</evidence>
<gene>
    <name evidence="4" type="ORF">KIMC2_21010</name>
</gene>
<name>A0AAU9CU58_9LACO</name>
<dbReference type="InterPro" id="IPR024968">
    <property type="entry name" value="SlpA_C_lactobacillus"/>
</dbReference>
<keyword evidence="1" id="KW-0732">Signal</keyword>
<accession>A0AAU9CU58</accession>
<evidence type="ECO:0008006" key="6">
    <source>
        <dbReference type="Google" id="ProtNLM"/>
    </source>
</evidence>
<dbReference type="Pfam" id="PF16403">
    <property type="entry name" value="Bact_surface_Ig-like"/>
    <property type="match status" value="1"/>
</dbReference>
<dbReference type="Gene3D" id="2.60.40.10">
    <property type="entry name" value="Immunoglobulins"/>
    <property type="match status" value="1"/>
</dbReference>
<protein>
    <recommendedName>
        <fullName evidence="6">DUF5011 domain-containing protein</fullName>
    </recommendedName>
</protein>
<dbReference type="RefSeq" id="WP_317696691.1">
    <property type="nucleotide sequence ID" value="NZ_AP026801.1"/>
</dbReference>
<evidence type="ECO:0000313" key="4">
    <source>
        <dbReference type="EMBL" id="BDR57539.1"/>
    </source>
</evidence>
<dbReference type="InterPro" id="IPR013783">
    <property type="entry name" value="Ig-like_fold"/>
</dbReference>
<dbReference type="AlphaFoldDB" id="A0AAU9CU58"/>
<reference evidence="4 5" key="1">
    <citation type="journal article" date="2023" name="Microbiol. Spectr.">
        <title>Symbiosis of Carpenter Bees with Uncharacterized Lactic Acid Bacteria Showing NAD Auxotrophy.</title>
        <authorList>
            <person name="Kawasaki S."/>
            <person name="Ozawa K."/>
            <person name="Mori T."/>
            <person name="Yamamoto A."/>
            <person name="Ito M."/>
            <person name="Ohkuma M."/>
            <person name="Sakamoto M."/>
            <person name="Matsutani M."/>
        </authorList>
    </citation>
    <scope>NUCLEOTIDE SEQUENCE [LARGE SCALE GENOMIC DNA]</scope>
    <source>
        <strain evidence="4 5">KimC2</strain>
    </source>
</reference>
<feature type="domain" description="S-layer protein C-terminal" evidence="2">
    <location>
        <begin position="851"/>
        <end position="892"/>
    </location>
</feature>
<evidence type="ECO:0000259" key="2">
    <source>
        <dbReference type="Pfam" id="PF03217"/>
    </source>
</evidence>
<proteinExistence type="predicted"/>
<feature type="signal peptide" evidence="1">
    <location>
        <begin position="1"/>
        <end position="23"/>
    </location>
</feature>
<feature type="domain" description="Pesticidal crystal protein Cry22Aa Ig-like" evidence="3">
    <location>
        <begin position="775"/>
        <end position="813"/>
    </location>
</feature>
<dbReference type="InterPro" id="IPR032179">
    <property type="entry name" value="Cry22Aa_Ig-like"/>
</dbReference>
<dbReference type="KEGG" id="xak:KIMC2_21010"/>
<dbReference type="EMBL" id="AP026801">
    <property type="protein sequence ID" value="BDR57539.1"/>
    <property type="molecule type" value="Genomic_DNA"/>
</dbReference>
<feature type="chain" id="PRO_5043515811" description="DUF5011 domain-containing protein" evidence="1">
    <location>
        <begin position="24"/>
        <end position="971"/>
    </location>
</feature>
<keyword evidence="5" id="KW-1185">Reference proteome</keyword>
<sequence>MRKNYIKYFGVASTTLLAVAPVAAPVVQNALNATLTNKVFATDNTGTYVPMDLSAQNEYGKLLQNSIQNAEGPIRSVNGVLDRHKGTADGADPEYYQIEGNYNADTVQGLILLAEISANKYDLPKNLFLNTAGDTVQDIASSDLLKYLFTNTDGSVRTNTNGFYYDGTPALKLNDSAAPGTSVKQIYDAVRYLSSKLGNHNISDILGKSFFGDPNQASISIAVNGTSDPTRLDLYKVLKQGRITITLTAKSGRLENGSFRTAQAFMNLKNTNVLFNNNNVTLSKAVVNADGIRDNYLGTSTLEDFGLLQGNSNEPKFGLIPSISSLSTDENSGYNAYIASSGEANGVPYKYSDKSTNGSASAAIGGLDKVTGIGAYSTETLVVPEGTSLDTIINKLQKIRFNGAPSISSYSRNVDDQHMLAFDDVLATDNSVNGWKSAMTESKIPFADLGGGPKSSTALGDLLSSGTDPKSIVAATGSYQVTGVNVTGNVYLPTKDNTGNGYTFKGSNSSNAYITGVPSTTTVNIVVYPNPDFWGKQYSIGTAPSFALFAPTTAGAVVPTFYDNGQTVKETDLPYSLQSKGLNLTVGDARYYDPASKSNSQNKLNSLFRAAFGNAVYNRQILISDEDVKTSIQPIDTNTLVKDTDFPNANYYTRRPDNNTTQAGDGVGYTVDASALDLSKAGTYPVKLTYTNSKNEHGVGVETSTLTIPVTVFGSESPAFYFVGGNDQTLKAGDSFDPMNFKVAKSLDEIKDLIANGKVNDGVDYVNNPSATGIDVTVTGNVDTNVPGTYTLTYTATNVATGQATTMTRTINVIAGSNGDGGNATPTPTPDVTDFKAVGYVNYVPGYGINVYDAPAGTYTGQKLADMSAWKISHKTTINGKTWYQVGKNQWVDGQYISFTPVSHMTKLEGFVKINYVPGYSIRVFAQADDTKPTSTMLKNGTKWRVFGSMNGYYNVGKNQWIPAKYASYNK</sequence>